<feature type="compositionally biased region" description="Basic and acidic residues" evidence="1">
    <location>
        <begin position="60"/>
        <end position="95"/>
    </location>
</feature>
<dbReference type="AlphaFoldDB" id="A0A5J5EZ82"/>
<evidence type="ECO:0000313" key="2">
    <source>
        <dbReference type="EMBL" id="KAA8908054.1"/>
    </source>
</evidence>
<organism evidence="2 3">
    <name type="scientific">Sphaerosporella brunnea</name>
    <dbReference type="NCBI Taxonomy" id="1250544"/>
    <lineage>
        <taxon>Eukaryota</taxon>
        <taxon>Fungi</taxon>
        <taxon>Dikarya</taxon>
        <taxon>Ascomycota</taxon>
        <taxon>Pezizomycotina</taxon>
        <taxon>Pezizomycetes</taxon>
        <taxon>Pezizales</taxon>
        <taxon>Pyronemataceae</taxon>
        <taxon>Sphaerosporella</taxon>
    </lineage>
</organism>
<gene>
    <name evidence="2" type="ORF">FN846DRAFT_889649</name>
</gene>
<dbReference type="InParanoid" id="A0A5J5EZ82"/>
<keyword evidence="3" id="KW-1185">Reference proteome</keyword>
<accession>A0A5J5EZ82</accession>
<name>A0A5J5EZ82_9PEZI</name>
<comment type="caution">
    <text evidence="2">The sequence shown here is derived from an EMBL/GenBank/DDBJ whole genome shotgun (WGS) entry which is preliminary data.</text>
</comment>
<sequence>MPPIDGERLRILSVARIEDAGESYGHAQGTAAMQSEGPAALQIESGAAGHSTRYTQSDQCGREDDAHSAADSRHAERHKHPDEGDTEGIKSKQETDLEGIGTGSDLSDIYWYADVYQAAA</sequence>
<reference evidence="2 3" key="1">
    <citation type="submission" date="2019-09" db="EMBL/GenBank/DDBJ databases">
        <title>Draft genome of the ectomycorrhizal ascomycete Sphaerosporella brunnea.</title>
        <authorList>
            <consortium name="DOE Joint Genome Institute"/>
            <person name="Benucci G.M."/>
            <person name="Marozzi G."/>
            <person name="Antonielli L."/>
            <person name="Sanchez S."/>
            <person name="Marco P."/>
            <person name="Wang X."/>
            <person name="Falini L.B."/>
            <person name="Barry K."/>
            <person name="Haridas S."/>
            <person name="Lipzen A."/>
            <person name="Labutti K."/>
            <person name="Grigoriev I.V."/>
            <person name="Murat C."/>
            <person name="Martin F."/>
            <person name="Albertini E."/>
            <person name="Donnini D."/>
            <person name="Bonito G."/>
        </authorList>
    </citation>
    <scope>NUCLEOTIDE SEQUENCE [LARGE SCALE GENOMIC DNA]</scope>
    <source>
        <strain evidence="2 3">Sb_GMNB300</strain>
    </source>
</reference>
<evidence type="ECO:0000256" key="1">
    <source>
        <dbReference type="SAM" id="MobiDB-lite"/>
    </source>
</evidence>
<dbReference type="EMBL" id="VXIS01000072">
    <property type="protein sequence ID" value="KAA8908054.1"/>
    <property type="molecule type" value="Genomic_DNA"/>
</dbReference>
<feature type="region of interest" description="Disordered" evidence="1">
    <location>
        <begin position="25"/>
        <end position="104"/>
    </location>
</feature>
<proteinExistence type="predicted"/>
<evidence type="ECO:0000313" key="3">
    <source>
        <dbReference type="Proteomes" id="UP000326924"/>
    </source>
</evidence>
<dbReference type="Proteomes" id="UP000326924">
    <property type="component" value="Unassembled WGS sequence"/>
</dbReference>
<protein>
    <submittedName>
        <fullName evidence="2">Uncharacterized protein</fullName>
    </submittedName>
</protein>